<reference evidence="5" key="2">
    <citation type="journal article" date="2023" name="IMA Fungus">
        <title>Comparative genomic study of the Penicillium genus elucidates a diverse pangenome and 15 lateral gene transfer events.</title>
        <authorList>
            <person name="Petersen C."/>
            <person name="Sorensen T."/>
            <person name="Nielsen M.R."/>
            <person name="Sondergaard T.E."/>
            <person name="Sorensen J.L."/>
            <person name="Fitzpatrick D.A."/>
            <person name="Frisvad J.C."/>
            <person name="Nielsen K.L."/>
        </authorList>
    </citation>
    <scope>NUCLEOTIDE SEQUENCE</scope>
    <source>
        <strain evidence="5">IBT 29677</strain>
    </source>
</reference>
<name>A0A9W9W6L1_9EURO</name>
<dbReference type="EMBL" id="JAPZBU010000005">
    <property type="protein sequence ID" value="KAJ5404403.1"/>
    <property type="molecule type" value="Genomic_DNA"/>
</dbReference>
<sequence length="571" mass="64710">MASPEEMRSYEESRNNLLMIVQQAQNAYDSRYPDKSRQGMLGRIKNGCQKVSEVAYPYTQIMDVFVGQAPEYVGLVYGAVKLLLVAQINHAELKEKVKENMEIIKTKFEIMDHLTSYNPTEQLVQALGRFYDCFQRFSIDQVYSEVRDIIHFSTHFTGQTVLTKVSQILDFMTENTIRFSKTSDFEETCHLFQQRVDAKMEEHGVDGTPVETARDSKSSPEPHSMEDSLAMLFTDLNRLEDTRTQKLKIEEQRPEMHQYRSTKRNILKVDHVMDWVEAQSSQLLWVDGNNSLRRETFSASFVAPILLLGENHFATSIVLRHFCGDSHGTSPSNYPALIQSLLTQLFKQRADLWSGASDSLDRESASNIRVLWKVLVDSLQNAQVPCVFIVIDSIDSLASQKTADGVEERDFIIEALNTLVQQSTLLVKVLLTASLSHTTQLAGTDNALTLGTLSYAVQSQKSKKLSNAITEEYLMPVSHKFVEIQERRCKTIRFTQLPLLYQVNSTIYCWKGKVLRAFVVSELSGMDRGHLGHMGHLFFGFGLSTIMAKLLSGDFTTSEFPSLLAMSTLLI</sequence>
<feature type="region of interest" description="Disordered" evidence="2">
    <location>
        <begin position="203"/>
        <end position="224"/>
    </location>
</feature>
<evidence type="ECO:0000313" key="6">
    <source>
        <dbReference type="Proteomes" id="UP001147747"/>
    </source>
</evidence>
<evidence type="ECO:0008006" key="7">
    <source>
        <dbReference type="Google" id="ProtNLM"/>
    </source>
</evidence>
<feature type="domain" description="DUF7708" evidence="3">
    <location>
        <begin position="49"/>
        <end position="139"/>
    </location>
</feature>
<evidence type="ECO:0000313" key="5">
    <source>
        <dbReference type="EMBL" id="KAJ5404403.1"/>
    </source>
</evidence>
<dbReference type="Pfam" id="PF24809">
    <property type="entry name" value="DUF7708"/>
    <property type="match status" value="1"/>
</dbReference>
<dbReference type="Proteomes" id="UP001147747">
    <property type="component" value="Unassembled WGS sequence"/>
</dbReference>
<dbReference type="RefSeq" id="XP_056491645.1">
    <property type="nucleotide sequence ID" value="XM_056628911.1"/>
</dbReference>
<gene>
    <name evidence="5" type="ORF">N7509_004274</name>
</gene>
<evidence type="ECO:0000259" key="3">
    <source>
        <dbReference type="Pfam" id="PF24809"/>
    </source>
</evidence>
<dbReference type="GeneID" id="81367891"/>
<proteinExistence type="predicted"/>
<feature type="domain" description="Nephrocystin 3-like N-terminal" evidence="4">
    <location>
        <begin position="262"/>
        <end position="432"/>
    </location>
</feature>
<keyword evidence="1" id="KW-0677">Repeat</keyword>
<dbReference type="PANTHER" id="PTHR40619">
    <property type="entry name" value="FUNGAL STAND N-TERMINAL GOODBYE DOMAIN-CONTAINING PROTEIN"/>
    <property type="match status" value="1"/>
</dbReference>
<accession>A0A9W9W6L1</accession>
<dbReference type="AlphaFoldDB" id="A0A9W9W6L1"/>
<dbReference type="InterPro" id="IPR056125">
    <property type="entry name" value="DUF7708"/>
</dbReference>
<evidence type="ECO:0000259" key="4">
    <source>
        <dbReference type="Pfam" id="PF24883"/>
    </source>
</evidence>
<dbReference type="PANTHER" id="PTHR40619:SF3">
    <property type="entry name" value="FUNGAL STAND N-TERMINAL GOODBYE DOMAIN-CONTAINING PROTEIN"/>
    <property type="match status" value="1"/>
</dbReference>
<evidence type="ECO:0000256" key="2">
    <source>
        <dbReference type="SAM" id="MobiDB-lite"/>
    </source>
</evidence>
<keyword evidence="6" id="KW-1185">Reference proteome</keyword>
<dbReference type="Pfam" id="PF24883">
    <property type="entry name" value="NPHP3_N"/>
    <property type="match status" value="1"/>
</dbReference>
<dbReference type="InterPro" id="IPR056884">
    <property type="entry name" value="NPHP3-like_N"/>
</dbReference>
<feature type="compositionally biased region" description="Basic and acidic residues" evidence="2">
    <location>
        <begin position="212"/>
        <end position="224"/>
    </location>
</feature>
<comment type="caution">
    <text evidence="5">The sequence shown here is derived from an EMBL/GenBank/DDBJ whole genome shotgun (WGS) entry which is preliminary data.</text>
</comment>
<evidence type="ECO:0000256" key="1">
    <source>
        <dbReference type="ARBA" id="ARBA00022737"/>
    </source>
</evidence>
<reference evidence="5" key="1">
    <citation type="submission" date="2022-12" db="EMBL/GenBank/DDBJ databases">
        <authorList>
            <person name="Petersen C."/>
        </authorList>
    </citation>
    <scope>NUCLEOTIDE SEQUENCE</scope>
    <source>
        <strain evidence="5">IBT 29677</strain>
    </source>
</reference>
<dbReference type="OrthoDB" id="61900at2759"/>
<protein>
    <recommendedName>
        <fullName evidence="7">Fungal STAND N-terminal Goodbye domain-containing protein</fullName>
    </recommendedName>
</protein>
<organism evidence="5 6">
    <name type="scientific">Penicillium cosmopolitanum</name>
    <dbReference type="NCBI Taxonomy" id="1131564"/>
    <lineage>
        <taxon>Eukaryota</taxon>
        <taxon>Fungi</taxon>
        <taxon>Dikarya</taxon>
        <taxon>Ascomycota</taxon>
        <taxon>Pezizomycotina</taxon>
        <taxon>Eurotiomycetes</taxon>
        <taxon>Eurotiomycetidae</taxon>
        <taxon>Eurotiales</taxon>
        <taxon>Aspergillaceae</taxon>
        <taxon>Penicillium</taxon>
    </lineage>
</organism>